<keyword evidence="2" id="KW-0732">Signal</keyword>
<dbReference type="Proteomes" id="UP000005240">
    <property type="component" value="Unassembled WGS sequence"/>
</dbReference>
<evidence type="ECO:0008006" key="6">
    <source>
        <dbReference type="Google" id="ProtNLM"/>
    </source>
</evidence>
<reference evidence="4 5" key="3">
    <citation type="journal article" date="2017" name="G3 (Bethesda)">
        <title>Comparative analysis highlights variable genome content of wheat rusts and divergence of the mating loci.</title>
        <authorList>
            <person name="Cuomo C.A."/>
            <person name="Bakkeren G."/>
            <person name="Khalil H.B."/>
            <person name="Panwar V."/>
            <person name="Joly D."/>
            <person name="Linning R."/>
            <person name="Sakthikumar S."/>
            <person name="Song X."/>
            <person name="Adiconis X."/>
            <person name="Fan L."/>
            <person name="Goldberg J.M."/>
            <person name="Levin J.Z."/>
            <person name="Young S."/>
            <person name="Zeng Q."/>
            <person name="Anikster Y."/>
            <person name="Bruce M."/>
            <person name="Wang M."/>
            <person name="Yin C."/>
            <person name="McCallum B."/>
            <person name="Szabo L.J."/>
            <person name="Hulbert S."/>
            <person name="Chen X."/>
            <person name="Fellers J.P."/>
        </authorList>
    </citation>
    <scope>NUCLEOTIDE SEQUENCE</scope>
    <source>
        <strain evidence="4">isolate 1-1 / race 1 (BBBD)</strain>
        <strain evidence="5">Isolate 1-1 / race 1 (BBBD)</strain>
    </source>
</reference>
<dbReference type="OrthoDB" id="2503271at2759"/>
<reference evidence="4" key="4">
    <citation type="submission" date="2025-05" db="UniProtKB">
        <authorList>
            <consortium name="EnsemblFungi"/>
        </authorList>
    </citation>
    <scope>IDENTIFICATION</scope>
    <source>
        <strain evidence="4">isolate 1-1 / race 1 (BBBD)</strain>
    </source>
</reference>
<evidence type="ECO:0000256" key="2">
    <source>
        <dbReference type="SAM" id="SignalP"/>
    </source>
</evidence>
<keyword evidence="5" id="KW-1185">Reference proteome</keyword>
<gene>
    <name evidence="3" type="ORF">PTTG_06072</name>
</gene>
<dbReference type="EMBL" id="ADAS02000094">
    <property type="protein sequence ID" value="OAV90763.1"/>
    <property type="molecule type" value="Genomic_DNA"/>
</dbReference>
<dbReference type="AlphaFoldDB" id="A0A180GFN4"/>
<sequence length="487" mass="52052">MKQTIFYALSALQLLSQTSCTPLTTSKLPTRSNDVLLFSRDVRSHLRYRRSPLPQAAREQRQELKLENSVPNVRQVDAKNTKSDVAVQEAAKTLTLATRKVEDIIMVLQNPQASEADIRKAAQEALRIEASEDFPRETLASASQNSTGAQEALAIIRDQGPRVIAGFQEIEKNARDKRKVVESLKQIMLVRLQVVAANNELIGGIRGGDRQLVLKAQISPSQLAVGGKLDGEQKKAVEEAQRNLAAQTKKVDEAVAVIQKRGSTPQEIEAAAREALVQEANEDFARIVLASAAIKRDEAMEALAAVIEHGPTEVVAGFKAIAEDSSNAASVKKNIDLVVKGREKVVPANLKLIELSGGLTSPTIGAQPVRQADKKLVASVAGGQQAPPTIDTLSVAGTADETIRKERKDGKAGRADRLTLADESAAKAERGQGTTRPADGEDELEVTRRLLSRLSGGAEQSVVRVGSAAAKAAAPSGTVAPTPEKKP</sequence>
<accession>A0A180GFN4</accession>
<evidence type="ECO:0000313" key="4">
    <source>
        <dbReference type="EnsemblFungi" id="PTTG_06072-t43_1-p1"/>
    </source>
</evidence>
<reference evidence="3" key="1">
    <citation type="submission" date="2009-11" db="EMBL/GenBank/DDBJ databases">
        <authorList>
            <consortium name="The Broad Institute Genome Sequencing Platform"/>
            <person name="Ward D."/>
            <person name="Feldgarden M."/>
            <person name="Earl A."/>
            <person name="Young S.K."/>
            <person name="Zeng Q."/>
            <person name="Koehrsen M."/>
            <person name="Alvarado L."/>
            <person name="Berlin A."/>
            <person name="Bochicchio J."/>
            <person name="Borenstein D."/>
            <person name="Chapman S.B."/>
            <person name="Chen Z."/>
            <person name="Engels R."/>
            <person name="Freedman E."/>
            <person name="Gellesch M."/>
            <person name="Goldberg J."/>
            <person name="Griggs A."/>
            <person name="Gujja S."/>
            <person name="Heilman E."/>
            <person name="Heiman D."/>
            <person name="Hepburn T."/>
            <person name="Howarth C."/>
            <person name="Jen D."/>
            <person name="Larson L."/>
            <person name="Lewis B."/>
            <person name="Mehta T."/>
            <person name="Park D."/>
            <person name="Pearson M."/>
            <person name="Roberts A."/>
            <person name="Saif S."/>
            <person name="Shea T."/>
            <person name="Shenoy N."/>
            <person name="Sisk P."/>
            <person name="Stolte C."/>
            <person name="Sykes S."/>
            <person name="Thomson T."/>
            <person name="Walk T."/>
            <person name="White J."/>
            <person name="Yandava C."/>
            <person name="Izard J."/>
            <person name="Baranova O.V."/>
            <person name="Blanton J.M."/>
            <person name="Tanner A.C."/>
            <person name="Dewhirst F.E."/>
            <person name="Haas B."/>
            <person name="Nusbaum C."/>
            <person name="Birren B."/>
        </authorList>
    </citation>
    <scope>NUCLEOTIDE SEQUENCE [LARGE SCALE GENOMIC DNA]</scope>
    <source>
        <strain evidence="3">1-1 BBBD Race 1</strain>
    </source>
</reference>
<name>A0A180GFN4_PUCT1</name>
<organism evidence="3">
    <name type="scientific">Puccinia triticina (isolate 1-1 / race 1 (BBBD))</name>
    <name type="common">Brown leaf rust fungus</name>
    <dbReference type="NCBI Taxonomy" id="630390"/>
    <lineage>
        <taxon>Eukaryota</taxon>
        <taxon>Fungi</taxon>
        <taxon>Dikarya</taxon>
        <taxon>Basidiomycota</taxon>
        <taxon>Pucciniomycotina</taxon>
        <taxon>Pucciniomycetes</taxon>
        <taxon>Pucciniales</taxon>
        <taxon>Pucciniaceae</taxon>
        <taxon>Puccinia</taxon>
    </lineage>
</organism>
<evidence type="ECO:0000313" key="5">
    <source>
        <dbReference type="Proteomes" id="UP000005240"/>
    </source>
</evidence>
<feature type="compositionally biased region" description="Basic and acidic residues" evidence="1">
    <location>
        <begin position="403"/>
        <end position="430"/>
    </location>
</feature>
<feature type="signal peptide" evidence="2">
    <location>
        <begin position="1"/>
        <end position="20"/>
    </location>
</feature>
<feature type="region of interest" description="Disordered" evidence="1">
    <location>
        <begin position="403"/>
        <end position="487"/>
    </location>
</feature>
<feature type="chain" id="PRO_5008109864" description="Altered inheritance of mitochondria protein 41" evidence="2">
    <location>
        <begin position="21"/>
        <end position="487"/>
    </location>
</feature>
<proteinExistence type="predicted"/>
<evidence type="ECO:0000256" key="1">
    <source>
        <dbReference type="SAM" id="MobiDB-lite"/>
    </source>
</evidence>
<dbReference type="EnsemblFungi" id="PTTG_06072-t43_1">
    <property type="protein sequence ID" value="PTTG_06072-t43_1-p1"/>
    <property type="gene ID" value="PTTG_06072"/>
</dbReference>
<protein>
    <recommendedName>
        <fullName evidence="6">Altered inheritance of mitochondria protein 41</fullName>
    </recommendedName>
</protein>
<evidence type="ECO:0000313" key="3">
    <source>
        <dbReference type="EMBL" id="OAV90763.1"/>
    </source>
</evidence>
<dbReference type="VEuPathDB" id="FungiDB:PTTG_06072"/>
<reference evidence="3" key="2">
    <citation type="submission" date="2016-05" db="EMBL/GenBank/DDBJ databases">
        <title>Comparative analysis highlights variable genome content of wheat rusts and divergence of the mating loci.</title>
        <authorList>
            <person name="Cuomo C.A."/>
            <person name="Bakkeren G."/>
            <person name="Szabo L."/>
            <person name="Khalil H."/>
            <person name="Joly D."/>
            <person name="Goldberg J."/>
            <person name="Young S."/>
            <person name="Zeng Q."/>
            <person name="Fellers J."/>
        </authorList>
    </citation>
    <scope>NUCLEOTIDE SEQUENCE [LARGE SCALE GENOMIC DNA]</scope>
    <source>
        <strain evidence="3">1-1 BBBD Race 1</strain>
    </source>
</reference>